<dbReference type="EMBL" id="QUZK01000002">
    <property type="protein sequence ID" value="RFF32994.1"/>
    <property type="molecule type" value="Genomic_DNA"/>
</dbReference>
<feature type="signal peptide" evidence="1">
    <location>
        <begin position="1"/>
        <end position="21"/>
    </location>
</feature>
<dbReference type="RefSeq" id="WP_116649080.1">
    <property type="nucleotide sequence ID" value="NZ_QUZK01000002.1"/>
</dbReference>
<gene>
    <name evidence="2" type="ORF">DZC52_00070</name>
</gene>
<evidence type="ECO:0000256" key="1">
    <source>
        <dbReference type="SAM" id="SignalP"/>
    </source>
</evidence>
<comment type="caution">
    <text evidence="2">The sequence shown here is derived from an EMBL/GenBank/DDBJ whole genome shotgun (WGS) entry which is preliminary data.</text>
</comment>
<feature type="chain" id="PRO_5017807760" evidence="1">
    <location>
        <begin position="22"/>
        <end position="145"/>
    </location>
</feature>
<proteinExistence type="predicted"/>
<dbReference type="AlphaFoldDB" id="A0A3E1KCZ5"/>
<evidence type="ECO:0000313" key="3">
    <source>
        <dbReference type="Proteomes" id="UP000260351"/>
    </source>
</evidence>
<evidence type="ECO:0000313" key="2">
    <source>
        <dbReference type="EMBL" id="RFF32994.1"/>
    </source>
</evidence>
<dbReference type="InterPro" id="IPR032577">
    <property type="entry name" value="DUF4920"/>
</dbReference>
<keyword evidence="1" id="KW-0732">Signal</keyword>
<organism evidence="2 3">
    <name type="scientific">Wenzhouxiangella sediminis</name>
    <dbReference type="NCBI Taxonomy" id="1792836"/>
    <lineage>
        <taxon>Bacteria</taxon>
        <taxon>Pseudomonadati</taxon>
        <taxon>Pseudomonadota</taxon>
        <taxon>Gammaproteobacteria</taxon>
        <taxon>Chromatiales</taxon>
        <taxon>Wenzhouxiangellaceae</taxon>
        <taxon>Wenzhouxiangella</taxon>
    </lineage>
</organism>
<dbReference type="Proteomes" id="UP000260351">
    <property type="component" value="Unassembled WGS sequence"/>
</dbReference>
<reference evidence="2 3" key="1">
    <citation type="submission" date="2018-08" db="EMBL/GenBank/DDBJ databases">
        <title>Wenzhouxiangella salilacus sp. nov., a novel bacterium isolated from a saline lake in Xinjiang Province, China.</title>
        <authorList>
            <person name="Han S."/>
        </authorList>
    </citation>
    <scope>NUCLEOTIDE SEQUENCE [LARGE SCALE GENOMIC DNA]</scope>
    <source>
        <strain evidence="2 3">XDB06</strain>
    </source>
</reference>
<dbReference type="Pfam" id="PF16267">
    <property type="entry name" value="DUF4920"/>
    <property type="match status" value="1"/>
</dbReference>
<name>A0A3E1KCZ5_9GAMM</name>
<protein>
    <submittedName>
        <fullName evidence="2">DUF4920 domain-containing protein</fullName>
    </submittedName>
</protein>
<accession>A0A3E1KCZ5</accession>
<keyword evidence="3" id="KW-1185">Reference proteome</keyword>
<dbReference type="OrthoDB" id="129527at2"/>
<sequence length="145" mass="15534">MNKTLTACALIGLLTTISVNASDWFGTAPETNADPTDVAVLMADPQSSLDQRLTVSGRMTDVCTNRGCWAVFENDGEMLRIVARDHGFAIPADLRGPAIAHGVLERHEMSPETAEHMVTEDGADPGLLEDPVAYRLVADGVKVMP</sequence>